<dbReference type="AlphaFoldDB" id="A0A087G0U0"/>
<reference evidence="2" key="1">
    <citation type="journal article" date="2015" name="Nat. Plants">
        <title>Genome expansion of Arabis alpina linked with retrotransposition and reduced symmetric DNA methylation.</title>
        <authorList>
            <person name="Willing E.M."/>
            <person name="Rawat V."/>
            <person name="Mandakova T."/>
            <person name="Maumus F."/>
            <person name="James G.V."/>
            <person name="Nordstroem K.J."/>
            <person name="Becker C."/>
            <person name="Warthmann N."/>
            <person name="Chica C."/>
            <person name="Szarzynska B."/>
            <person name="Zytnicki M."/>
            <person name="Albani M.C."/>
            <person name="Kiefer C."/>
            <person name="Bergonzi S."/>
            <person name="Castaings L."/>
            <person name="Mateos J.L."/>
            <person name="Berns M.C."/>
            <person name="Bujdoso N."/>
            <person name="Piofczyk T."/>
            <person name="de Lorenzo L."/>
            <person name="Barrero-Sicilia C."/>
            <person name="Mateos I."/>
            <person name="Piednoel M."/>
            <person name="Hagmann J."/>
            <person name="Chen-Min-Tao R."/>
            <person name="Iglesias-Fernandez R."/>
            <person name="Schuster S.C."/>
            <person name="Alonso-Blanco C."/>
            <person name="Roudier F."/>
            <person name="Carbonero P."/>
            <person name="Paz-Ares J."/>
            <person name="Davis S.J."/>
            <person name="Pecinka A."/>
            <person name="Quesneville H."/>
            <person name="Colot V."/>
            <person name="Lysak M.A."/>
            <person name="Weigel D."/>
            <person name="Coupland G."/>
            <person name="Schneeberger K."/>
        </authorList>
    </citation>
    <scope>NUCLEOTIDE SEQUENCE [LARGE SCALE GENOMIC DNA]</scope>
    <source>
        <strain evidence="2">cv. Pajares</strain>
    </source>
</reference>
<dbReference type="EMBL" id="KL978585">
    <property type="protein sequence ID" value="KFK23492.1"/>
    <property type="molecule type" value="Genomic_DNA"/>
</dbReference>
<accession>A0A087G0U0</accession>
<sequence>MSFSTRSFLCIGKVPCFAATSTSFSNSLRKRKLS</sequence>
<keyword evidence="2" id="KW-1185">Reference proteome</keyword>
<proteinExistence type="predicted"/>
<organism evidence="1 2">
    <name type="scientific">Arabis alpina</name>
    <name type="common">Alpine rock-cress</name>
    <dbReference type="NCBI Taxonomy" id="50452"/>
    <lineage>
        <taxon>Eukaryota</taxon>
        <taxon>Viridiplantae</taxon>
        <taxon>Streptophyta</taxon>
        <taxon>Embryophyta</taxon>
        <taxon>Tracheophyta</taxon>
        <taxon>Spermatophyta</taxon>
        <taxon>Magnoliopsida</taxon>
        <taxon>eudicotyledons</taxon>
        <taxon>Gunneridae</taxon>
        <taxon>Pentapetalae</taxon>
        <taxon>rosids</taxon>
        <taxon>malvids</taxon>
        <taxon>Brassicales</taxon>
        <taxon>Brassicaceae</taxon>
        <taxon>Arabideae</taxon>
        <taxon>Arabis</taxon>
    </lineage>
</organism>
<name>A0A087G0U0_ARAAL</name>
<dbReference type="Proteomes" id="UP000029120">
    <property type="component" value="Unassembled WGS sequence"/>
</dbReference>
<dbReference type="Gramene" id="KFK23492">
    <property type="protein sequence ID" value="KFK23492"/>
    <property type="gene ID" value="AALP_AAs46504U000100"/>
</dbReference>
<gene>
    <name evidence="1" type="ORF">AALP_AAs46504U000100</name>
</gene>
<evidence type="ECO:0000313" key="2">
    <source>
        <dbReference type="Proteomes" id="UP000029120"/>
    </source>
</evidence>
<protein>
    <submittedName>
        <fullName evidence="1">Uncharacterized protein</fullName>
    </submittedName>
</protein>
<evidence type="ECO:0000313" key="1">
    <source>
        <dbReference type="EMBL" id="KFK23492.1"/>
    </source>
</evidence>